<keyword evidence="2" id="KW-0560">Oxidoreductase</keyword>
<dbReference type="PANTHER" id="PTHR33365">
    <property type="entry name" value="YALI0B05434P"/>
    <property type="match status" value="1"/>
</dbReference>
<keyword evidence="4" id="KW-0812">Transmembrane</keyword>
<comment type="pathway">
    <text evidence="1">Mycotoxin biosynthesis.</text>
</comment>
<gene>
    <name evidence="5" type="ORF">K505DRAFT_236403</name>
</gene>
<evidence type="ECO:0000256" key="3">
    <source>
        <dbReference type="ARBA" id="ARBA00035112"/>
    </source>
</evidence>
<proteinExistence type="inferred from homology"/>
<keyword evidence="4" id="KW-0472">Membrane</keyword>
<dbReference type="PANTHER" id="PTHR33365:SF11">
    <property type="entry name" value="TAT PATHWAY SIGNAL SEQUENCE"/>
    <property type="match status" value="1"/>
</dbReference>
<reference evidence="5" key="1">
    <citation type="journal article" date="2020" name="Stud. Mycol.">
        <title>101 Dothideomycetes genomes: a test case for predicting lifestyles and emergence of pathogens.</title>
        <authorList>
            <person name="Haridas S."/>
            <person name="Albert R."/>
            <person name="Binder M."/>
            <person name="Bloem J."/>
            <person name="Labutti K."/>
            <person name="Salamov A."/>
            <person name="Andreopoulos B."/>
            <person name="Baker S."/>
            <person name="Barry K."/>
            <person name="Bills G."/>
            <person name="Bluhm B."/>
            <person name="Cannon C."/>
            <person name="Castanera R."/>
            <person name="Culley D."/>
            <person name="Daum C."/>
            <person name="Ezra D."/>
            <person name="Gonzalez J."/>
            <person name="Henrissat B."/>
            <person name="Kuo A."/>
            <person name="Liang C."/>
            <person name="Lipzen A."/>
            <person name="Lutzoni F."/>
            <person name="Magnuson J."/>
            <person name="Mondo S."/>
            <person name="Nolan M."/>
            <person name="Ohm R."/>
            <person name="Pangilinan J."/>
            <person name="Park H.-J."/>
            <person name="Ramirez L."/>
            <person name="Alfaro M."/>
            <person name="Sun H."/>
            <person name="Tritt A."/>
            <person name="Yoshinaga Y."/>
            <person name="Zwiers L.-H."/>
            <person name="Turgeon B."/>
            <person name="Goodwin S."/>
            <person name="Spatafora J."/>
            <person name="Crous P."/>
            <person name="Grigoriev I."/>
        </authorList>
    </citation>
    <scope>NUCLEOTIDE SEQUENCE</scope>
    <source>
        <strain evidence="5">CBS 109.77</strain>
    </source>
</reference>
<evidence type="ECO:0000256" key="4">
    <source>
        <dbReference type="SAM" id="Phobius"/>
    </source>
</evidence>
<evidence type="ECO:0000256" key="1">
    <source>
        <dbReference type="ARBA" id="ARBA00004685"/>
    </source>
</evidence>
<name>A0A6A6XLC9_9PLEO</name>
<dbReference type="OrthoDB" id="3687641at2759"/>
<evidence type="ECO:0000313" key="6">
    <source>
        <dbReference type="Proteomes" id="UP000799757"/>
    </source>
</evidence>
<keyword evidence="6" id="KW-1185">Reference proteome</keyword>
<comment type="similarity">
    <text evidence="3">Belongs to the ustYa family.</text>
</comment>
<dbReference type="GO" id="GO:0043386">
    <property type="term" value="P:mycotoxin biosynthetic process"/>
    <property type="evidence" value="ECO:0007669"/>
    <property type="project" value="InterPro"/>
</dbReference>
<evidence type="ECO:0008006" key="7">
    <source>
        <dbReference type="Google" id="ProtNLM"/>
    </source>
</evidence>
<keyword evidence="4" id="KW-1133">Transmembrane helix</keyword>
<protein>
    <recommendedName>
        <fullName evidence="7">Oxidase ustYa</fullName>
    </recommendedName>
</protein>
<accession>A0A6A6XLC9</accession>
<evidence type="ECO:0000313" key="5">
    <source>
        <dbReference type="EMBL" id="KAF2797054.1"/>
    </source>
</evidence>
<dbReference type="Proteomes" id="UP000799757">
    <property type="component" value="Unassembled WGS sequence"/>
</dbReference>
<dbReference type="AlphaFoldDB" id="A0A6A6XLC9"/>
<evidence type="ECO:0000256" key="2">
    <source>
        <dbReference type="ARBA" id="ARBA00023002"/>
    </source>
</evidence>
<organism evidence="5 6">
    <name type="scientific">Melanomma pulvis-pyrius CBS 109.77</name>
    <dbReference type="NCBI Taxonomy" id="1314802"/>
    <lineage>
        <taxon>Eukaryota</taxon>
        <taxon>Fungi</taxon>
        <taxon>Dikarya</taxon>
        <taxon>Ascomycota</taxon>
        <taxon>Pezizomycotina</taxon>
        <taxon>Dothideomycetes</taxon>
        <taxon>Pleosporomycetidae</taxon>
        <taxon>Pleosporales</taxon>
        <taxon>Melanommataceae</taxon>
        <taxon>Melanomma</taxon>
    </lineage>
</organism>
<dbReference type="Pfam" id="PF11807">
    <property type="entry name" value="UstYa"/>
    <property type="match status" value="1"/>
</dbReference>
<feature type="transmembrane region" description="Helical" evidence="4">
    <location>
        <begin position="12"/>
        <end position="34"/>
    </location>
</feature>
<sequence length="224" mass="24272">MIPKSLAPHLRGLSCGLLAALSVSLVLNFGALLISLRILTRGTRDYTYLGGDRPRELPLKVRTIQAAFHDDASHYGMQGVPAWAEWSAMSPPGGGFVVLGEPHSAFGVSMWHQMHCLNHIRAALVDGDDGSGYTAHCFHYLRQGILCAADTTLEEDGSGLKLAKGDMGAIGRGAVHTCRDWRQVHDWMESRHGEWTPEMLEMVQEAGGRGGLGNMSMGREGHVA</sequence>
<dbReference type="EMBL" id="MU001816">
    <property type="protein sequence ID" value="KAF2797054.1"/>
    <property type="molecule type" value="Genomic_DNA"/>
</dbReference>
<dbReference type="InterPro" id="IPR021765">
    <property type="entry name" value="UstYa-like"/>
</dbReference>
<dbReference type="GO" id="GO:0016491">
    <property type="term" value="F:oxidoreductase activity"/>
    <property type="evidence" value="ECO:0007669"/>
    <property type="project" value="UniProtKB-KW"/>
</dbReference>